<dbReference type="EMBL" id="OX451741">
    <property type="protein sequence ID" value="CAI8617190.1"/>
    <property type="molecule type" value="Genomic_DNA"/>
</dbReference>
<comment type="subcellular location">
    <subcellularLocation>
        <location evidence="1 7">Nucleus</location>
    </subcellularLocation>
</comment>
<keyword evidence="3 7" id="KW-0227">DNA damage</keyword>
<evidence type="ECO:0000256" key="1">
    <source>
        <dbReference type="ARBA" id="ARBA00004123"/>
    </source>
</evidence>
<feature type="domain" description="CCHC-type" evidence="9">
    <location>
        <begin position="8"/>
        <end position="22"/>
    </location>
</feature>
<evidence type="ECO:0000313" key="11">
    <source>
        <dbReference type="Proteomes" id="UP001157006"/>
    </source>
</evidence>
<dbReference type="AlphaFoldDB" id="A0AAV1B787"/>
<dbReference type="GO" id="GO:0000076">
    <property type="term" value="P:DNA replication checkpoint signaling"/>
    <property type="evidence" value="ECO:0007669"/>
    <property type="project" value="UniProtKB-UniRule"/>
</dbReference>
<gene>
    <name evidence="10" type="ORF">VFH_VI064040</name>
</gene>
<dbReference type="SMART" id="SM00343">
    <property type="entry name" value="ZnF_C2HC"/>
    <property type="match status" value="1"/>
</dbReference>
<feature type="compositionally biased region" description="Polar residues" evidence="8">
    <location>
        <begin position="272"/>
        <end position="285"/>
    </location>
</feature>
<keyword evidence="6" id="KW-0479">Metal-binding</keyword>
<keyword evidence="4 7" id="KW-0539">Nucleus</keyword>
<dbReference type="InterPro" id="IPR040038">
    <property type="entry name" value="TIPIN/Csm3/Swi3"/>
</dbReference>
<dbReference type="GO" id="GO:0008270">
    <property type="term" value="F:zinc ion binding"/>
    <property type="evidence" value="ECO:0007669"/>
    <property type="project" value="UniProtKB-KW"/>
</dbReference>
<protein>
    <recommendedName>
        <fullName evidence="9">CCHC-type domain-containing protein</fullName>
    </recommendedName>
</protein>
<dbReference type="GO" id="GO:0006974">
    <property type="term" value="P:DNA damage response"/>
    <property type="evidence" value="ECO:0007669"/>
    <property type="project" value="UniProtKB-KW"/>
</dbReference>
<dbReference type="InterPro" id="IPR012923">
    <property type="entry name" value="Csm3"/>
</dbReference>
<dbReference type="Gene3D" id="4.10.60.10">
    <property type="entry name" value="Zinc finger, CCHC-type"/>
    <property type="match status" value="1"/>
</dbReference>
<reference evidence="10 11" key="1">
    <citation type="submission" date="2023-01" db="EMBL/GenBank/DDBJ databases">
        <authorList>
            <person name="Kreplak J."/>
        </authorList>
    </citation>
    <scope>NUCLEOTIDE SEQUENCE [LARGE SCALE GENOMIC DNA]</scope>
</reference>
<accession>A0AAV1B787</accession>
<sequence length="315" mass="34739">MAGTATGCYKCGKPGHWSRDCPFSAPDSNSNPNPNSNTADLPPSSSSNPLGPRSAIEKPKKPPRIRPKLTPGLLLSDDGLGYVLRYFPRSFKYHGRGHEVRDLGNLIELYSEWHSRLLPYYPFNQFVHKVEQVAATKHVKMSLRELRERVANGGDPSKLHEPPGVQNSPVAEQENGDVTHQENEMFDEPENVIDIQEDMLNDIYDKATKEPSQPMQNVIGVSTDPESSAIEKTSNEAPNNGASLSSNAEITAEQRARMEANRLKAIGKKSNEVPNNGASLSSNAEITEEQRARMEANRLKALERRAARASLSQAS</sequence>
<evidence type="ECO:0000256" key="4">
    <source>
        <dbReference type="ARBA" id="ARBA00023242"/>
    </source>
</evidence>
<dbReference type="InterPro" id="IPR036875">
    <property type="entry name" value="Znf_CCHC_sf"/>
</dbReference>
<evidence type="ECO:0000313" key="10">
    <source>
        <dbReference type="EMBL" id="CAI8617190.1"/>
    </source>
</evidence>
<feature type="region of interest" description="Disordered" evidence="8">
    <location>
        <begin position="223"/>
        <end position="244"/>
    </location>
</feature>
<comment type="similarity">
    <text evidence="2 7">Belongs to the CSM3 family.</text>
</comment>
<evidence type="ECO:0000256" key="6">
    <source>
        <dbReference type="PROSITE-ProRule" id="PRU00047"/>
    </source>
</evidence>
<dbReference type="GO" id="GO:0031297">
    <property type="term" value="P:replication fork processing"/>
    <property type="evidence" value="ECO:0007669"/>
    <property type="project" value="UniProtKB-UniRule"/>
</dbReference>
<dbReference type="PANTHER" id="PTHR13220">
    <property type="entry name" value="TIMELESS INTERACTING-RELATED"/>
    <property type="match status" value="1"/>
</dbReference>
<feature type="region of interest" description="Disordered" evidence="8">
    <location>
        <begin position="264"/>
        <end position="291"/>
    </location>
</feature>
<feature type="region of interest" description="Disordered" evidence="8">
    <location>
        <begin position="21"/>
        <end position="71"/>
    </location>
</feature>
<keyword evidence="5 7" id="KW-0131">Cell cycle</keyword>
<dbReference type="Pfam" id="PF00098">
    <property type="entry name" value="zf-CCHC"/>
    <property type="match status" value="1"/>
</dbReference>
<dbReference type="GO" id="GO:0003677">
    <property type="term" value="F:DNA binding"/>
    <property type="evidence" value="ECO:0007669"/>
    <property type="project" value="TreeGrafter"/>
</dbReference>
<evidence type="ECO:0000256" key="7">
    <source>
        <dbReference type="RuleBase" id="RU366049"/>
    </source>
</evidence>
<organism evidence="10 11">
    <name type="scientific">Vicia faba</name>
    <name type="common">Broad bean</name>
    <name type="synonym">Faba vulgaris</name>
    <dbReference type="NCBI Taxonomy" id="3906"/>
    <lineage>
        <taxon>Eukaryota</taxon>
        <taxon>Viridiplantae</taxon>
        <taxon>Streptophyta</taxon>
        <taxon>Embryophyta</taxon>
        <taxon>Tracheophyta</taxon>
        <taxon>Spermatophyta</taxon>
        <taxon>Magnoliopsida</taxon>
        <taxon>eudicotyledons</taxon>
        <taxon>Gunneridae</taxon>
        <taxon>Pentapetalae</taxon>
        <taxon>rosids</taxon>
        <taxon>fabids</taxon>
        <taxon>Fabales</taxon>
        <taxon>Fabaceae</taxon>
        <taxon>Papilionoideae</taxon>
        <taxon>50 kb inversion clade</taxon>
        <taxon>NPAAA clade</taxon>
        <taxon>Hologalegina</taxon>
        <taxon>IRL clade</taxon>
        <taxon>Fabeae</taxon>
        <taxon>Vicia</taxon>
    </lineage>
</organism>
<dbReference type="Proteomes" id="UP001157006">
    <property type="component" value="Chromosome 6"/>
</dbReference>
<proteinExistence type="inferred from homology"/>
<comment type="function">
    <text evidence="7">Plays an important role in the control of DNA replication and the maintenance of replication fork stability.</text>
</comment>
<keyword evidence="11" id="KW-1185">Reference proteome</keyword>
<dbReference type="GO" id="GO:0031298">
    <property type="term" value="C:replication fork protection complex"/>
    <property type="evidence" value="ECO:0007669"/>
    <property type="project" value="TreeGrafter"/>
</dbReference>
<dbReference type="SUPFAM" id="SSF57756">
    <property type="entry name" value="Retrovirus zinc finger-like domains"/>
    <property type="match status" value="1"/>
</dbReference>
<dbReference type="Pfam" id="PF07962">
    <property type="entry name" value="Swi3"/>
    <property type="match status" value="1"/>
</dbReference>
<feature type="region of interest" description="Disordered" evidence="8">
    <location>
        <begin position="152"/>
        <end position="177"/>
    </location>
</feature>
<evidence type="ECO:0000256" key="5">
    <source>
        <dbReference type="ARBA" id="ARBA00023306"/>
    </source>
</evidence>
<evidence type="ECO:0000256" key="8">
    <source>
        <dbReference type="SAM" id="MobiDB-lite"/>
    </source>
</evidence>
<evidence type="ECO:0000256" key="2">
    <source>
        <dbReference type="ARBA" id="ARBA00006075"/>
    </source>
</evidence>
<keyword evidence="6" id="KW-0862">Zinc</keyword>
<evidence type="ECO:0000256" key="3">
    <source>
        <dbReference type="ARBA" id="ARBA00022763"/>
    </source>
</evidence>
<evidence type="ECO:0000259" key="9">
    <source>
        <dbReference type="PROSITE" id="PS50158"/>
    </source>
</evidence>
<dbReference type="InterPro" id="IPR001878">
    <property type="entry name" value="Znf_CCHC"/>
</dbReference>
<keyword evidence="6" id="KW-0863">Zinc-finger</keyword>
<feature type="compositionally biased region" description="Low complexity" evidence="8">
    <location>
        <begin position="22"/>
        <end position="54"/>
    </location>
</feature>
<dbReference type="PANTHER" id="PTHR13220:SF11">
    <property type="entry name" value="TIMELESS-INTERACTING PROTEIN"/>
    <property type="match status" value="1"/>
</dbReference>
<dbReference type="GO" id="GO:0043111">
    <property type="term" value="P:replication fork arrest"/>
    <property type="evidence" value="ECO:0007669"/>
    <property type="project" value="TreeGrafter"/>
</dbReference>
<name>A0AAV1B787_VICFA</name>
<dbReference type="PROSITE" id="PS50158">
    <property type="entry name" value="ZF_CCHC"/>
    <property type="match status" value="1"/>
</dbReference>